<dbReference type="Proteomes" id="UP000004935">
    <property type="component" value="Unassembled WGS sequence"/>
</dbReference>
<protein>
    <submittedName>
        <fullName evidence="1">Stage II sporulation protein R (Spore_II_R)</fullName>
    </submittedName>
</protein>
<keyword evidence="2" id="KW-1185">Reference proteome</keyword>
<proteinExistence type="predicted"/>
<organism evidence="1 2">
    <name type="scientific">Anaerostipes caccae (strain DSM 14662 / CCUG 47493 / JCM 13470 / NCIMB 13811 / L1-92)</name>
    <dbReference type="NCBI Taxonomy" id="411490"/>
    <lineage>
        <taxon>Bacteria</taxon>
        <taxon>Bacillati</taxon>
        <taxon>Bacillota</taxon>
        <taxon>Clostridia</taxon>
        <taxon>Lachnospirales</taxon>
        <taxon>Lachnospiraceae</taxon>
        <taxon>Anaerostipes</taxon>
    </lineage>
</organism>
<dbReference type="AlphaFoldDB" id="B0MHZ2"/>
<gene>
    <name evidence="1" type="ORF">ANACAC_03104</name>
</gene>
<dbReference type="InterPro" id="IPR014202">
    <property type="entry name" value="Spore_II_R"/>
</dbReference>
<reference evidence="1" key="1">
    <citation type="submission" date="2007-11" db="EMBL/GenBank/DDBJ databases">
        <authorList>
            <person name="Fulton L."/>
            <person name="Clifton S."/>
            <person name="Fulton B."/>
            <person name="Xu J."/>
            <person name="Minx P."/>
            <person name="Pepin K.H."/>
            <person name="Johnson M."/>
            <person name="Thiruvilangam P."/>
            <person name="Bhonagiri V."/>
            <person name="Nash W.E."/>
            <person name="Mardis E.R."/>
            <person name="Wilson R.K."/>
        </authorList>
    </citation>
    <scope>NUCLEOTIDE SEQUENCE [LARGE SCALE GENOMIC DNA]</scope>
    <source>
        <strain evidence="1">DSM 14662</strain>
    </source>
</reference>
<reference evidence="1" key="2">
    <citation type="submission" date="2013-11" db="EMBL/GenBank/DDBJ databases">
        <title>Draft genome sequence of Anaerostipes caccae (DSM 14662).</title>
        <authorList>
            <person name="Sudarsanam P."/>
            <person name="Ley R."/>
            <person name="Guruge J."/>
            <person name="Turnbaugh P.J."/>
            <person name="Mahowald M."/>
            <person name="Liep D."/>
            <person name="Gordon J."/>
        </authorList>
    </citation>
    <scope>NUCLEOTIDE SEQUENCE</scope>
    <source>
        <strain evidence="1">DSM 14662</strain>
    </source>
</reference>
<sequence>MFPEGTYDALRIDLGNASGHNWWCVMFPDLCITKESEAAKDKKTRKKLEQQVGKKGVEKLEKKKEKLPWFLKWLE</sequence>
<comment type="caution">
    <text evidence="1">The sequence shown here is derived from an EMBL/GenBank/DDBJ whole genome shotgun (WGS) entry which is preliminary data.</text>
</comment>
<name>B0MHZ2_ANACD</name>
<dbReference type="HOGENOM" id="CLU_2663018_0_0_9"/>
<dbReference type="EMBL" id="ABAX03000024">
    <property type="protein sequence ID" value="EDR96481.1"/>
    <property type="molecule type" value="Genomic_DNA"/>
</dbReference>
<accession>B0MHZ2</accession>
<dbReference type="Pfam" id="PF09551">
    <property type="entry name" value="Spore_II_R"/>
    <property type="match status" value="1"/>
</dbReference>
<evidence type="ECO:0000313" key="1">
    <source>
        <dbReference type="EMBL" id="EDR96481.1"/>
    </source>
</evidence>
<evidence type="ECO:0000313" key="2">
    <source>
        <dbReference type="Proteomes" id="UP000004935"/>
    </source>
</evidence>
<dbReference type="STRING" id="411490.ANACAC_03104"/>